<dbReference type="EMBL" id="LNAL01000008">
    <property type="protein sequence ID" value="KUG06044.1"/>
    <property type="molecule type" value="Genomic_DNA"/>
</dbReference>
<feature type="transmembrane region" description="Helical" evidence="1">
    <location>
        <begin position="376"/>
        <end position="394"/>
    </location>
</feature>
<proteinExistence type="predicted"/>
<feature type="transmembrane region" description="Helical" evidence="1">
    <location>
        <begin position="344"/>
        <end position="364"/>
    </location>
</feature>
<dbReference type="RefSeq" id="WP_059071739.1">
    <property type="nucleotide sequence ID" value="NZ_LNAL01000008.1"/>
</dbReference>
<sequence length="433" mass="49689">MLRRLPYALWLVALLLIALRLGLLWHNNPGLELNWDEVRNARIADNWLQGKGYVSYDHVRQQLRPDAFHATFPVWGYAAWTWLGLPRYYLVAGLMLLMAVGGVVTLLYGQRILRWYGLPLRWAWLGAGLLAFYPSVLWYVGAWFWYENLCLPALVWVTYQLLRLQAGRPLPLAKALLLALVVVVSCLLRGYLLAVYGLMFALVLWRGYRAGAGVLRHVWRPALLTLVLTVVLHLPILVKNHSLFGAYILSTQPGFELLQGHNFATKGKFMFNWDEADEPFGRWVLQSIPRLHALNQYQESQARARLAQQWIAHHPAEEVQLIGRKLLMFFSSENFVADADRTGYHPVTAAAHLGFLLSLLLTALRWRGLRFRPADALLLAPFAVVLLLSLAFFVGYRWRLFAEPAFVLFPLITLWRLKVAQLKRIAEPKADHR</sequence>
<dbReference type="OrthoDB" id="870916at2"/>
<evidence type="ECO:0000256" key="1">
    <source>
        <dbReference type="SAM" id="Phobius"/>
    </source>
</evidence>
<feature type="transmembrane region" description="Helical" evidence="1">
    <location>
        <begin position="176"/>
        <end position="205"/>
    </location>
</feature>
<reference evidence="2 3" key="1">
    <citation type="submission" date="2015-11" db="EMBL/GenBank/DDBJ databases">
        <title>Solirubrum puertoriconensis gen. nov. an environmental bacteria isolated in Puerto Rico.</title>
        <authorList>
            <person name="Cuebas-Irizarry M.F."/>
            <person name="Montalvo-Rodriguez R."/>
        </authorList>
    </citation>
    <scope>NUCLEOTIDE SEQUENCE [LARGE SCALE GENOMIC DNA]</scope>
    <source>
        <strain evidence="2 3">MC1A</strain>
    </source>
</reference>
<comment type="caution">
    <text evidence="2">The sequence shown here is derived from an EMBL/GenBank/DDBJ whole genome shotgun (WGS) entry which is preliminary data.</text>
</comment>
<protein>
    <submittedName>
        <fullName evidence="2">Uncharacterized protein</fullName>
    </submittedName>
</protein>
<feature type="transmembrane region" description="Helical" evidence="1">
    <location>
        <begin position="7"/>
        <end position="25"/>
    </location>
</feature>
<feature type="transmembrane region" description="Helical" evidence="1">
    <location>
        <begin position="88"/>
        <end position="110"/>
    </location>
</feature>
<dbReference type="AlphaFoldDB" id="A0A9X0HHM0"/>
<keyword evidence="1" id="KW-0472">Membrane</keyword>
<organism evidence="2 3">
    <name type="scientific">Solirubrum puertoriconensis</name>
    <dbReference type="NCBI Taxonomy" id="1751427"/>
    <lineage>
        <taxon>Bacteria</taxon>
        <taxon>Pseudomonadati</taxon>
        <taxon>Bacteroidota</taxon>
        <taxon>Cytophagia</taxon>
        <taxon>Cytophagales</taxon>
    </lineage>
</organism>
<name>A0A9X0HHM0_SOLP1</name>
<dbReference type="Proteomes" id="UP000054223">
    <property type="component" value="Unassembled WGS sequence"/>
</dbReference>
<feature type="transmembrane region" description="Helical" evidence="1">
    <location>
        <begin position="122"/>
        <end position="146"/>
    </location>
</feature>
<keyword evidence="1" id="KW-1133">Transmembrane helix</keyword>
<evidence type="ECO:0000313" key="2">
    <source>
        <dbReference type="EMBL" id="KUG06044.1"/>
    </source>
</evidence>
<keyword evidence="1" id="KW-0812">Transmembrane</keyword>
<keyword evidence="3" id="KW-1185">Reference proteome</keyword>
<accession>A0A9X0HHM0</accession>
<gene>
    <name evidence="2" type="ORF">ASU33_01355</name>
</gene>
<feature type="transmembrane region" description="Helical" evidence="1">
    <location>
        <begin position="217"/>
        <end position="238"/>
    </location>
</feature>
<evidence type="ECO:0000313" key="3">
    <source>
        <dbReference type="Proteomes" id="UP000054223"/>
    </source>
</evidence>